<accession>A0A914UHC7</accession>
<evidence type="ECO:0000313" key="3">
    <source>
        <dbReference type="Proteomes" id="UP000887566"/>
    </source>
</evidence>
<keyword evidence="2" id="KW-1133">Transmembrane helix</keyword>
<feature type="transmembrane region" description="Helical" evidence="2">
    <location>
        <begin position="301"/>
        <end position="324"/>
    </location>
</feature>
<protein>
    <submittedName>
        <fullName evidence="4">Uncharacterized protein</fullName>
    </submittedName>
</protein>
<sequence length="351" mass="39631">MKRHRLEEGGGLDTVAGRARLSQQQSCVTLTPLTFSSPLHEDASREVMLPLGVALPLVVWCWSQVVKGIQHQGPFFTPCTFPTPRHHPREYHSFCDGNTRLPYLCDLHQQIAHSYTKVIVDAYTKHNRWFMVNSSLTLAVVLVRQLAPPVTEEEVYSNRLEYGCLFDKEDDCVRIDHEKIGRFVRSSKVYARIYSSVLYDRFFDTDSAARNAHCLRPNVLILVATDGLINDARLYPLVHVHSGDPRLKDYFSNIQLETVTAILQGWPMHQVIADLLNQVGDTLADYHKTGGVRKKHFIPAWAIKIFAGCAALVAFALVIEWYVVRRKLAVKRSPSGAPGVPGAKSKTHLMF</sequence>
<evidence type="ECO:0000256" key="1">
    <source>
        <dbReference type="SAM" id="MobiDB-lite"/>
    </source>
</evidence>
<keyword evidence="2" id="KW-0812">Transmembrane</keyword>
<keyword evidence="3" id="KW-1185">Reference proteome</keyword>
<feature type="region of interest" description="Disordered" evidence="1">
    <location>
        <begin position="332"/>
        <end position="351"/>
    </location>
</feature>
<dbReference type="AlphaFoldDB" id="A0A914UHC7"/>
<name>A0A914UHC7_9BILA</name>
<organism evidence="3 4">
    <name type="scientific">Plectus sambesii</name>
    <dbReference type="NCBI Taxonomy" id="2011161"/>
    <lineage>
        <taxon>Eukaryota</taxon>
        <taxon>Metazoa</taxon>
        <taxon>Ecdysozoa</taxon>
        <taxon>Nematoda</taxon>
        <taxon>Chromadorea</taxon>
        <taxon>Plectida</taxon>
        <taxon>Plectina</taxon>
        <taxon>Plectoidea</taxon>
        <taxon>Plectidae</taxon>
        <taxon>Plectus</taxon>
    </lineage>
</organism>
<reference evidence="4" key="1">
    <citation type="submission" date="2022-11" db="UniProtKB">
        <authorList>
            <consortium name="WormBaseParasite"/>
        </authorList>
    </citation>
    <scope>IDENTIFICATION</scope>
</reference>
<dbReference type="WBParaSite" id="PSAMB.scaffold1006size37331.g10334.t1">
    <property type="protein sequence ID" value="PSAMB.scaffold1006size37331.g10334.t1"/>
    <property type="gene ID" value="PSAMB.scaffold1006size37331.g10334"/>
</dbReference>
<evidence type="ECO:0000256" key="2">
    <source>
        <dbReference type="SAM" id="Phobius"/>
    </source>
</evidence>
<dbReference type="Proteomes" id="UP000887566">
    <property type="component" value="Unplaced"/>
</dbReference>
<proteinExistence type="predicted"/>
<keyword evidence="2" id="KW-0472">Membrane</keyword>
<evidence type="ECO:0000313" key="4">
    <source>
        <dbReference type="WBParaSite" id="PSAMB.scaffold1006size37331.g10334.t1"/>
    </source>
</evidence>